<dbReference type="GO" id="GO:0005506">
    <property type="term" value="F:iron ion binding"/>
    <property type="evidence" value="ECO:0007669"/>
    <property type="project" value="InterPro"/>
</dbReference>
<organism evidence="1 2">
    <name type="scientific">Glonium stellatum</name>
    <dbReference type="NCBI Taxonomy" id="574774"/>
    <lineage>
        <taxon>Eukaryota</taxon>
        <taxon>Fungi</taxon>
        <taxon>Dikarya</taxon>
        <taxon>Ascomycota</taxon>
        <taxon>Pezizomycotina</taxon>
        <taxon>Dothideomycetes</taxon>
        <taxon>Pleosporomycetidae</taxon>
        <taxon>Gloniales</taxon>
        <taxon>Gloniaceae</taxon>
        <taxon>Glonium</taxon>
    </lineage>
</organism>
<dbReference type="GO" id="GO:0016705">
    <property type="term" value="F:oxidoreductase activity, acting on paired donors, with incorporation or reduction of molecular oxygen"/>
    <property type="evidence" value="ECO:0007669"/>
    <property type="project" value="InterPro"/>
</dbReference>
<evidence type="ECO:0000313" key="1">
    <source>
        <dbReference type="EMBL" id="OCL10709.1"/>
    </source>
</evidence>
<dbReference type="Gene3D" id="1.10.630.10">
    <property type="entry name" value="Cytochrome P450"/>
    <property type="match status" value="1"/>
</dbReference>
<accession>A0A8E2JV40</accession>
<keyword evidence="2" id="KW-1185">Reference proteome</keyword>
<dbReference type="Proteomes" id="UP000250140">
    <property type="component" value="Unassembled WGS sequence"/>
</dbReference>
<dbReference type="AlphaFoldDB" id="A0A8E2JV40"/>
<sequence>LAKYLGNFIDKLSDWPLIYHCYSGNRRLRRLKAHKKYGMRKISRSIIRIGPNTLDFDTATVLTAIHRDRNANVKKGDWYKTIDASAGAYSIQSVIDKHEHTFRRRVLSPAFSESALRDQEQSVD</sequence>
<gene>
    <name evidence="1" type="ORF">AOQ84DRAFT_426325</name>
</gene>
<name>A0A8E2JV40_9PEZI</name>
<dbReference type="GO" id="GO:0004497">
    <property type="term" value="F:monooxygenase activity"/>
    <property type="evidence" value="ECO:0007669"/>
    <property type="project" value="InterPro"/>
</dbReference>
<dbReference type="OrthoDB" id="1470350at2759"/>
<evidence type="ECO:0000313" key="2">
    <source>
        <dbReference type="Proteomes" id="UP000250140"/>
    </source>
</evidence>
<reference evidence="1 2" key="1">
    <citation type="journal article" date="2016" name="Nat. Commun.">
        <title>Ectomycorrhizal ecology is imprinted in the genome of the dominant symbiotic fungus Cenococcum geophilum.</title>
        <authorList>
            <consortium name="DOE Joint Genome Institute"/>
            <person name="Peter M."/>
            <person name="Kohler A."/>
            <person name="Ohm R.A."/>
            <person name="Kuo A."/>
            <person name="Krutzmann J."/>
            <person name="Morin E."/>
            <person name="Arend M."/>
            <person name="Barry K.W."/>
            <person name="Binder M."/>
            <person name="Choi C."/>
            <person name="Clum A."/>
            <person name="Copeland A."/>
            <person name="Grisel N."/>
            <person name="Haridas S."/>
            <person name="Kipfer T."/>
            <person name="LaButti K."/>
            <person name="Lindquist E."/>
            <person name="Lipzen A."/>
            <person name="Maire R."/>
            <person name="Meier B."/>
            <person name="Mihaltcheva S."/>
            <person name="Molinier V."/>
            <person name="Murat C."/>
            <person name="Poggeler S."/>
            <person name="Quandt C.A."/>
            <person name="Sperisen C."/>
            <person name="Tritt A."/>
            <person name="Tisserant E."/>
            <person name="Crous P.W."/>
            <person name="Henrissat B."/>
            <person name="Nehls U."/>
            <person name="Egli S."/>
            <person name="Spatafora J.W."/>
            <person name="Grigoriev I.V."/>
            <person name="Martin F.M."/>
        </authorList>
    </citation>
    <scope>NUCLEOTIDE SEQUENCE [LARGE SCALE GENOMIC DNA]</scope>
    <source>
        <strain evidence="1 2">CBS 207.34</strain>
    </source>
</reference>
<protein>
    <submittedName>
        <fullName evidence="1">Uncharacterized protein</fullName>
    </submittedName>
</protein>
<dbReference type="EMBL" id="KV749182">
    <property type="protein sequence ID" value="OCL10709.1"/>
    <property type="molecule type" value="Genomic_DNA"/>
</dbReference>
<dbReference type="InterPro" id="IPR036396">
    <property type="entry name" value="Cyt_P450_sf"/>
</dbReference>
<feature type="non-terminal residue" evidence="1">
    <location>
        <position position="124"/>
    </location>
</feature>
<dbReference type="GO" id="GO:0020037">
    <property type="term" value="F:heme binding"/>
    <property type="evidence" value="ECO:0007669"/>
    <property type="project" value="InterPro"/>
</dbReference>
<dbReference type="SUPFAM" id="SSF48264">
    <property type="entry name" value="Cytochrome P450"/>
    <property type="match status" value="1"/>
</dbReference>
<proteinExistence type="predicted"/>